<evidence type="ECO:0000313" key="3">
    <source>
        <dbReference type="Proteomes" id="UP000287352"/>
    </source>
</evidence>
<dbReference type="Proteomes" id="UP000287352">
    <property type="component" value="Unassembled WGS sequence"/>
</dbReference>
<organism evidence="2 3">
    <name type="scientific">Tengunoibacter tsumagoiensis</name>
    <dbReference type="NCBI Taxonomy" id="2014871"/>
    <lineage>
        <taxon>Bacteria</taxon>
        <taxon>Bacillati</taxon>
        <taxon>Chloroflexota</taxon>
        <taxon>Ktedonobacteria</taxon>
        <taxon>Ktedonobacterales</taxon>
        <taxon>Dictyobacteraceae</taxon>
        <taxon>Tengunoibacter</taxon>
    </lineage>
</organism>
<evidence type="ECO:0000256" key="1">
    <source>
        <dbReference type="SAM" id="Phobius"/>
    </source>
</evidence>
<protein>
    <submittedName>
        <fullName evidence="2">Uncharacterized protein</fullName>
    </submittedName>
</protein>
<reference evidence="3" key="1">
    <citation type="submission" date="2018-12" db="EMBL/GenBank/DDBJ databases">
        <title>Tengunoibacter tsumagoiensis gen. nov., sp. nov., Dictyobacter kobayashii sp. nov., D. alpinus sp. nov., and D. joshuensis sp. nov. and description of Dictyobacteraceae fam. nov. within the order Ktedonobacterales isolated from Tengu-no-mugimeshi.</title>
        <authorList>
            <person name="Wang C.M."/>
            <person name="Zheng Y."/>
            <person name="Sakai Y."/>
            <person name="Toyoda A."/>
            <person name="Minakuchi Y."/>
            <person name="Abe K."/>
            <person name="Yokota A."/>
            <person name="Yabe S."/>
        </authorList>
    </citation>
    <scope>NUCLEOTIDE SEQUENCE [LARGE SCALE GENOMIC DNA]</scope>
    <source>
        <strain evidence="3">Uno3</strain>
    </source>
</reference>
<feature type="transmembrane region" description="Helical" evidence="1">
    <location>
        <begin position="34"/>
        <end position="53"/>
    </location>
</feature>
<keyword evidence="1" id="KW-0472">Membrane</keyword>
<comment type="caution">
    <text evidence="2">The sequence shown here is derived from an EMBL/GenBank/DDBJ whole genome shotgun (WGS) entry which is preliminary data.</text>
</comment>
<dbReference type="AlphaFoldDB" id="A0A401ZZ93"/>
<feature type="transmembrane region" description="Helical" evidence="1">
    <location>
        <begin position="6"/>
        <end position="27"/>
    </location>
</feature>
<accession>A0A401ZZ93</accession>
<sequence length="56" mass="6297">MSKRGINVVIIVFGIIALLMIIASKYLHIKDLNILALIIFLIVSIGLNIIKFIKFD</sequence>
<evidence type="ECO:0000313" key="2">
    <source>
        <dbReference type="EMBL" id="GCE12151.1"/>
    </source>
</evidence>
<keyword evidence="1" id="KW-1133">Transmembrane helix</keyword>
<proteinExistence type="predicted"/>
<dbReference type="EMBL" id="BIFR01000001">
    <property type="protein sequence ID" value="GCE12151.1"/>
    <property type="molecule type" value="Genomic_DNA"/>
</dbReference>
<keyword evidence="3" id="KW-1185">Reference proteome</keyword>
<gene>
    <name evidence="2" type="ORF">KTT_20100</name>
</gene>
<name>A0A401ZZ93_9CHLR</name>
<keyword evidence="1" id="KW-0812">Transmembrane</keyword>